<protein>
    <submittedName>
        <fullName evidence="1">Uncharacterized protein</fullName>
    </submittedName>
</protein>
<dbReference type="EMBL" id="BGPR01000343">
    <property type="protein sequence ID" value="GBM14398.1"/>
    <property type="molecule type" value="Genomic_DNA"/>
</dbReference>
<organism evidence="1 2">
    <name type="scientific">Araneus ventricosus</name>
    <name type="common">Orbweaver spider</name>
    <name type="synonym">Epeira ventricosa</name>
    <dbReference type="NCBI Taxonomy" id="182803"/>
    <lineage>
        <taxon>Eukaryota</taxon>
        <taxon>Metazoa</taxon>
        <taxon>Ecdysozoa</taxon>
        <taxon>Arthropoda</taxon>
        <taxon>Chelicerata</taxon>
        <taxon>Arachnida</taxon>
        <taxon>Araneae</taxon>
        <taxon>Araneomorphae</taxon>
        <taxon>Entelegynae</taxon>
        <taxon>Araneoidea</taxon>
        <taxon>Araneidae</taxon>
        <taxon>Araneus</taxon>
    </lineage>
</organism>
<name>A0A4Y2DEC7_ARAVE</name>
<keyword evidence="2" id="KW-1185">Reference proteome</keyword>
<comment type="caution">
    <text evidence="1">The sequence shown here is derived from an EMBL/GenBank/DDBJ whole genome shotgun (WGS) entry which is preliminary data.</text>
</comment>
<gene>
    <name evidence="1" type="ORF">AVEN_246566_1</name>
</gene>
<sequence length="113" mass="12874">MNWKLSILFSKASACDPFFDGSLILNFEKWRGKALLLLEVRGQLTPLPPPGRAAYEIPSRIRPTIVLFRQSGFWAQLWFYPRARKDDVVEARWLVTGTQTTVVDNSGSVPCYV</sequence>
<reference evidence="1 2" key="1">
    <citation type="journal article" date="2019" name="Sci. Rep.">
        <title>Orb-weaving spider Araneus ventricosus genome elucidates the spidroin gene catalogue.</title>
        <authorList>
            <person name="Kono N."/>
            <person name="Nakamura H."/>
            <person name="Ohtoshi R."/>
            <person name="Moran D.A.P."/>
            <person name="Shinohara A."/>
            <person name="Yoshida Y."/>
            <person name="Fujiwara M."/>
            <person name="Mori M."/>
            <person name="Tomita M."/>
            <person name="Arakawa K."/>
        </authorList>
    </citation>
    <scope>NUCLEOTIDE SEQUENCE [LARGE SCALE GENOMIC DNA]</scope>
</reference>
<evidence type="ECO:0000313" key="2">
    <source>
        <dbReference type="Proteomes" id="UP000499080"/>
    </source>
</evidence>
<evidence type="ECO:0000313" key="1">
    <source>
        <dbReference type="EMBL" id="GBM14398.1"/>
    </source>
</evidence>
<dbReference type="AlphaFoldDB" id="A0A4Y2DEC7"/>
<accession>A0A4Y2DEC7</accession>
<proteinExistence type="predicted"/>
<dbReference type="Proteomes" id="UP000499080">
    <property type="component" value="Unassembled WGS sequence"/>
</dbReference>